<organism evidence="1 2">
    <name type="scientific">Mauremys mutica</name>
    <name type="common">yellowpond turtle</name>
    <dbReference type="NCBI Taxonomy" id="74926"/>
    <lineage>
        <taxon>Eukaryota</taxon>
        <taxon>Metazoa</taxon>
        <taxon>Chordata</taxon>
        <taxon>Craniata</taxon>
        <taxon>Vertebrata</taxon>
        <taxon>Euteleostomi</taxon>
        <taxon>Archelosauria</taxon>
        <taxon>Testudinata</taxon>
        <taxon>Testudines</taxon>
        <taxon>Cryptodira</taxon>
        <taxon>Durocryptodira</taxon>
        <taxon>Testudinoidea</taxon>
        <taxon>Geoemydidae</taxon>
        <taxon>Geoemydinae</taxon>
        <taxon>Mauremys</taxon>
    </lineage>
</organism>
<proteinExistence type="predicted"/>
<dbReference type="Proteomes" id="UP000827986">
    <property type="component" value="Unassembled WGS sequence"/>
</dbReference>
<gene>
    <name evidence="1" type="ORF">KIL84_000654</name>
</gene>
<evidence type="ECO:0000313" key="1">
    <source>
        <dbReference type="EMBL" id="KAH1169669.1"/>
    </source>
</evidence>
<keyword evidence="2" id="KW-1185">Reference proteome</keyword>
<dbReference type="InterPro" id="IPR027417">
    <property type="entry name" value="P-loop_NTPase"/>
</dbReference>
<reference evidence="1" key="1">
    <citation type="submission" date="2021-09" db="EMBL/GenBank/DDBJ databases">
        <title>The genome of Mauremys mutica provides insights into the evolution of semi-aquatic lifestyle.</title>
        <authorList>
            <person name="Gong S."/>
            <person name="Gao Y."/>
        </authorList>
    </citation>
    <scope>NUCLEOTIDE SEQUENCE</scope>
    <source>
        <strain evidence="1">MM-2020</strain>
        <tissue evidence="1">Muscle</tissue>
    </source>
</reference>
<accession>A0A9D3WX00</accession>
<dbReference type="Gene3D" id="3.40.50.300">
    <property type="entry name" value="P-loop containing nucleotide triphosphate hydrolases"/>
    <property type="match status" value="1"/>
</dbReference>
<sequence length="77" mass="9061">MTSPEDYLRQDWRIVHDIPMVCAFSYHWERIDNFQSRPDDIVIATYPKSVVTRRTEQSGIAEACTLLLLPVYNLIFD</sequence>
<comment type="caution">
    <text evidence="1">The sequence shown here is derived from an EMBL/GenBank/DDBJ whole genome shotgun (WGS) entry which is preliminary data.</text>
</comment>
<dbReference type="AlphaFoldDB" id="A0A9D3WX00"/>
<dbReference type="SUPFAM" id="SSF52540">
    <property type="entry name" value="P-loop containing nucleoside triphosphate hydrolases"/>
    <property type="match status" value="1"/>
</dbReference>
<evidence type="ECO:0000313" key="2">
    <source>
        <dbReference type="Proteomes" id="UP000827986"/>
    </source>
</evidence>
<name>A0A9D3WX00_9SAUR</name>
<protein>
    <submittedName>
        <fullName evidence="1">Uncharacterized protein</fullName>
    </submittedName>
</protein>
<dbReference type="EMBL" id="JAHDVG010000484">
    <property type="protein sequence ID" value="KAH1169669.1"/>
    <property type="molecule type" value="Genomic_DNA"/>
</dbReference>